<dbReference type="Proteomes" id="UP001558474">
    <property type="component" value="Unassembled WGS sequence"/>
</dbReference>
<dbReference type="Gene3D" id="3.40.50.2000">
    <property type="entry name" value="Glycogen Phosphorylase B"/>
    <property type="match status" value="2"/>
</dbReference>
<dbReference type="Pfam" id="PF06722">
    <property type="entry name" value="EryCIII-like_C"/>
    <property type="match status" value="1"/>
</dbReference>
<dbReference type="EMBL" id="JACKVC010000016">
    <property type="protein sequence ID" value="MCV7389219.1"/>
    <property type="molecule type" value="Genomic_DNA"/>
</dbReference>
<dbReference type="GO" id="GO:0016758">
    <property type="term" value="F:hexosyltransferase activity"/>
    <property type="evidence" value="ECO:0007669"/>
    <property type="project" value="UniProtKB-ARBA"/>
</dbReference>
<keyword evidence="5" id="KW-1185">Reference proteome</keyword>
<dbReference type="InterPro" id="IPR002213">
    <property type="entry name" value="UDP_glucos_trans"/>
</dbReference>
<reference evidence="3 5" key="3">
    <citation type="submission" date="2024-04" db="EMBL/GenBank/DDBJ databases">
        <title>Genomic Markers of Mycobacteria.</title>
        <authorList>
            <person name="Soliman M.S."/>
            <person name="Elkholy A."/>
            <person name="Soliman N.S."/>
            <person name="Abbas A."/>
            <person name="Khayrat S."/>
            <person name="Shawky S."/>
        </authorList>
    </citation>
    <scope>NUCLEOTIDE SEQUENCE [LARGE SCALE GENOMIC DNA]</scope>
    <source>
        <strain evidence="3 5">Egy-CU-AM5</strain>
    </source>
</reference>
<dbReference type="AlphaFoldDB" id="A0AAW5T1I0"/>
<proteinExistence type="predicted"/>
<evidence type="ECO:0000313" key="2">
    <source>
        <dbReference type="EMBL" id="MCV7389219.1"/>
    </source>
</evidence>
<dbReference type="CDD" id="cd03784">
    <property type="entry name" value="GT1_Gtf-like"/>
    <property type="match status" value="1"/>
</dbReference>
<gene>
    <name evidence="3" type="ORF">ABFW12_04525</name>
    <name evidence="2" type="ORF">H5P34_14275</name>
</gene>
<dbReference type="PANTHER" id="PTHR48050">
    <property type="entry name" value="STEROL 3-BETA-GLUCOSYLTRANSFERASE"/>
    <property type="match status" value="1"/>
</dbReference>
<comment type="caution">
    <text evidence="2">The sequence shown here is derived from an EMBL/GenBank/DDBJ whole genome shotgun (WGS) entry which is preliminary data.</text>
</comment>
<dbReference type="Proteomes" id="UP001141659">
    <property type="component" value="Unassembled WGS sequence"/>
</dbReference>
<dbReference type="InterPro" id="IPR050426">
    <property type="entry name" value="Glycosyltransferase_28"/>
</dbReference>
<dbReference type="InterPro" id="IPR010610">
    <property type="entry name" value="EryCIII-like_C"/>
</dbReference>
<dbReference type="SUPFAM" id="SSF53756">
    <property type="entry name" value="UDP-Glycosyltransferase/glycogen phosphorylase"/>
    <property type="match status" value="1"/>
</dbReference>
<dbReference type="EMBL" id="JBDLOU010000006">
    <property type="protein sequence ID" value="MEX3737493.1"/>
    <property type="molecule type" value="Genomic_DNA"/>
</dbReference>
<feature type="domain" description="Erythromycin biosynthesis protein CIII-like C-terminal" evidence="1">
    <location>
        <begin position="298"/>
        <end position="409"/>
    </location>
</feature>
<evidence type="ECO:0000313" key="4">
    <source>
        <dbReference type="Proteomes" id="UP001141659"/>
    </source>
</evidence>
<dbReference type="PANTHER" id="PTHR48050:SF13">
    <property type="entry name" value="STEROL 3-BETA-GLUCOSYLTRANSFERASE UGT80A2"/>
    <property type="match status" value="1"/>
</dbReference>
<dbReference type="GO" id="GO:0008194">
    <property type="term" value="F:UDP-glycosyltransferase activity"/>
    <property type="evidence" value="ECO:0007669"/>
    <property type="project" value="InterPro"/>
</dbReference>
<dbReference type="GO" id="GO:0017000">
    <property type="term" value="P:antibiotic biosynthetic process"/>
    <property type="evidence" value="ECO:0007669"/>
    <property type="project" value="UniProtKB-ARBA"/>
</dbReference>
<name>A0AAW5T1I0_9MYCO</name>
<accession>A0AAW5T1I0</accession>
<evidence type="ECO:0000313" key="5">
    <source>
        <dbReference type="Proteomes" id="UP001558474"/>
    </source>
</evidence>
<protein>
    <submittedName>
        <fullName evidence="2 3">Glycosyltransferase</fullName>
    </submittedName>
</protein>
<reference evidence="2" key="2">
    <citation type="journal article" date="2022" name="BMC Genomics">
        <title>Comparative genome analysis of mycobacteria focusing on tRNA and non-coding RNA.</title>
        <authorList>
            <person name="Behra P.R.K."/>
            <person name="Pettersson B.M.F."/>
            <person name="Ramesh M."/>
            <person name="Das S."/>
            <person name="Dasgupta S."/>
            <person name="Kirsebom L.A."/>
        </authorList>
    </citation>
    <scope>NUCLEOTIDE SEQUENCE</scope>
    <source>
        <strain evidence="2">DSM 44242</strain>
    </source>
</reference>
<evidence type="ECO:0000259" key="1">
    <source>
        <dbReference type="Pfam" id="PF06722"/>
    </source>
</evidence>
<dbReference type="RefSeq" id="WP_036440632.1">
    <property type="nucleotide sequence ID" value="NZ_JACKVC010000016.1"/>
</dbReference>
<reference evidence="2" key="1">
    <citation type="submission" date="2020-07" db="EMBL/GenBank/DDBJ databases">
        <authorList>
            <person name="Pettersson B.M.F."/>
            <person name="Behra P.R.K."/>
            <person name="Ramesh M."/>
            <person name="Das S."/>
            <person name="Dasgupta S."/>
            <person name="Kirsebom L.A."/>
        </authorList>
    </citation>
    <scope>NUCLEOTIDE SEQUENCE</scope>
    <source>
        <strain evidence="2">DSM 44242</strain>
    </source>
</reference>
<sequence>MATIAIIAIGSRGDVAPLTGVGLRLQHAGHRVIVVAYQAFADLVIGCGLEFRGLDDDLDDTSADLSDVSAREAAKAMAVFLSPRGMRELGDRVLAAVRDDPPEVLLLSPFAELAGHPLADALAIPSIGVRLQPFSATAEYPPAVLGAWSAGRFGNRAAARIGESLIDGLYGKAVNHFRAQLDLPEASARTLRRRRSDARWPILYGYSPAVLPRPSDWRPGIDVVGYWWPAHQTGWQPPTELAAFLDAGPAPVVVGFGSTVNSRAEAERLSALVAQAVRDAGVRGVIQAGWAGLDWCGDDVIAVGEVPHDWLFARAAAVVHHCGAGTTAAGLRAGVPAIAAPGAYGDQPFWARRLFRLGISPRPIPQRRLTADNLGSAIRDVLSDGRFRDHAARVAAAVAAEDGAAQVLRGVENALEQTPPNPRFP</sequence>
<evidence type="ECO:0000313" key="3">
    <source>
        <dbReference type="EMBL" id="MEX3737493.1"/>
    </source>
</evidence>
<organism evidence="2 4">
    <name type="scientific">Mycolicibacterium porcinum</name>
    <dbReference type="NCBI Taxonomy" id="39693"/>
    <lineage>
        <taxon>Bacteria</taxon>
        <taxon>Bacillati</taxon>
        <taxon>Actinomycetota</taxon>
        <taxon>Actinomycetes</taxon>
        <taxon>Mycobacteriales</taxon>
        <taxon>Mycobacteriaceae</taxon>
        <taxon>Mycolicibacterium</taxon>
    </lineage>
</organism>
<dbReference type="FunFam" id="3.40.50.2000:FF:000009">
    <property type="entry name" value="Sterol 3-beta-glucosyltransferase UGT80A2"/>
    <property type="match status" value="1"/>
</dbReference>